<accession>A0A1E5P0J3</accession>
<comment type="similarity">
    <text evidence="1 7">Belongs to the cytochrome P450 family.</text>
</comment>
<dbReference type="PROSITE" id="PS00086">
    <property type="entry name" value="CYTOCHROME_P450"/>
    <property type="match status" value="1"/>
</dbReference>
<dbReference type="Gene3D" id="1.10.630.10">
    <property type="entry name" value="Cytochrome P450"/>
    <property type="match status" value="1"/>
</dbReference>
<dbReference type="PANTHER" id="PTHR46696:SF1">
    <property type="entry name" value="CYTOCHROME P450 YJIB-RELATED"/>
    <property type="match status" value="1"/>
</dbReference>
<evidence type="ECO:0000256" key="1">
    <source>
        <dbReference type="ARBA" id="ARBA00010617"/>
    </source>
</evidence>
<comment type="caution">
    <text evidence="8">The sequence shown here is derived from an EMBL/GenBank/DDBJ whole genome shotgun (WGS) entry which is preliminary data.</text>
</comment>
<name>A0A1E5P0J3_9ACTN</name>
<evidence type="ECO:0000313" key="9">
    <source>
        <dbReference type="Proteomes" id="UP000095705"/>
    </source>
</evidence>
<dbReference type="InterPro" id="IPR001128">
    <property type="entry name" value="Cyt_P450"/>
</dbReference>
<evidence type="ECO:0000256" key="3">
    <source>
        <dbReference type="ARBA" id="ARBA00022723"/>
    </source>
</evidence>
<dbReference type="GO" id="GO:0004497">
    <property type="term" value="F:monooxygenase activity"/>
    <property type="evidence" value="ECO:0007669"/>
    <property type="project" value="UniProtKB-KW"/>
</dbReference>
<dbReference type="RefSeq" id="WP_069924634.1">
    <property type="nucleotide sequence ID" value="NZ_MEHK01000002.1"/>
</dbReference>
<dbReference type="PRINTS" id="PR00359">
    <property type="entry name" value="BP450"/>
</dbReference>
<evidence type="ECO:0000256" key="5">
    <source>
        <dbReference type="ARBA" id="ARBA00023004"/>
    </source>
</evidence>
<dbReference type="InterPro" id="IPR002397">
    <property type="entry name" value="Cyt_P450_B"/>
</dbReference>
<dbReference type="GO" id="GO:0016705">
    <property type="term" value="F:oxidoreductase activity, acting on paired donors, with incorporation or reduction of molecular oxygen"/>
    <property type="evidence" value="ECO:0007669"/>
    <property type="project" value="InterPro"/>
</dbReference>
<keyword evidence="6 7" id="KW-0503">Monooxygenase</keyword>
<dbReference type="PRINTS" id="PR00385">
    <property type="entry name" value="P450"/>
</dbReference>
<dbReference type="FunFam" id="1.10.630.10:FF:000018">
    <property type="entry name" value="Cytochrome P450 monooxygenase"/>
    <property type="match status" value="1"/>
</dbReference>
<keyword evidence="3 7" id="KW-0479">Metal-binding</keyword>
<dbReference type="STRING" id="36818.BGK67_34335"/>
<proteinExistence type="inferred from homology"/>
<dbReference type="SUPFAM" id="SSF48264">
    <property type="entry name" value="Cytochrome P450"/>
    <property type="match status" value="1"/>
</dbReference>
<protein>
    <recommendedName>
        <fullName evidence="10">Cytochrome P450</fullName>
    </recommendedName>
</protein>
<dbReference type="InterPro" id="IPR036396">
    <property type="entry name" value="Cyt_P450_sf"/>
</dbReference>
<dbReference type="Proteomes" id="UP000095705">
    <property type="component" value="Unassembled WGS sequence"/>
</dbReference>
<evidence type="ECO:0000256" key="7">
    <source>
        <dbReference type="RuleBase" id="RU000461"/>
    </source>
</evidence>
<gene>
    <name evidence="8" type="ORF">BGK67_34335</name>
</gene>
<dbReference type="InterPro" id="IPR017972">
    <property type="entry name" value="Cyt_P450_CS"/>
</dbReference>
<evidence type="ECO:0000313" key="8">
    <source>
        <dbReference type="EMBL" id="OEJ22589.1"/>
    </source>
</evidence>
<sequence>MKDDTNTAAITLPTQRRCPMHPPDEYARLRAEQPVARLAFPDGPPGWLLTRYDDVRAALADLRLSSRRPHLNSQVRASLITEAEMAQFRTSDLLTSDPPEHTRLRHPLIGQFSMRRIRTLRPRIEKYVDEHLDAIAAMPCGPVDLVPALALPVPSLVICELLGVPYTDHDHFQRLTGELLALDRTREELLASKKAMHAYLRGLVEAKRRDPVDDLLSGLTQHRPPDGGPPLADGEIVSLGQLMLIAGHETSANMISLSILTLLRSPALWQSLQADPSLIDNAVEELLRYHTILQFGLLRVARAALVIRGQRIEPGERVVLHMPAANRDPLKFPDPDRLDLHRPNSRQHLSFGHGPHQCIGQQLGRLEIEIILTKLLHRFPTLQLHDASTPPATHDHAVVYGLRALQVTW</sequence>
<evidence type="ECO:0000256" key="2">
    <source>
        <dbReference type="ARBA" id="ARBA00022617"/>
    </source>
</evidence>
<organism evidence="8 9">
    <name type="scientific">Streptomyces subrutilus</name>
    <dbReference type="NCBI Taxonomy" id="36818"/>
    <lineage>
        <taxon>Bacteria</taxon>
        <taxon>Bacillati</taxon>
        <taxon>Actinomycetota</taxon>
        <taxon>Actinomycetes</taxon>
        <taxon>Kitasatosporales</taxon>
        <taxon>Streptomycetaceae</taxon>
        <taxon>Streptomyces</taxon>
    </lineage>
</organism>
<dbReference type="AlphaFoldDB" id="A0A1E5P0J3"/>
<dbReference type="GO" id="GO:0020037">
    <property type="term" value="F:heme binding"/>
    <property type="evidence" value="ECO:0007669"/>
    <property type="project" value="InterPro"/>
</dbReference>
<keyword evidence="9" id="KW-1185">Reference proteome</keyword>
<evidence type="ECO:0000256" key="6">
    <source>
        <dbReference type="ARBA" id="ARBA00023033"/>
    </source>
</evidence>
<dbReference type="GO" id="GO:0005506">
    <property type="term" value="F:iron ion binding"/>
    <property type="evidence" value="ECO:0007669"/>
    <property type="project" value="InterPro"/>
</dbReference>
<keyword evidence="5 7" id="KW-0408">Iron</keyword>
<keyword evidence="4 7" id="KW-0560">Oxidoreductase</keyword>
<keyword evidence="2 7" id="KW-0349">Heme</keyword>
<dbReference type="EMBL" id="MEHK01000002">
    <property type="protein sequence ID" value="OEJ22589.1"/>
    <property type="molecule type" value="Genomic_DNA"/>
</dbReference>
<dbReference type="Pfam" id="PF00067">
    <property type="entry name" value="p450"/>
    <property type="match status" value="1"/>
</dbReference>
<dbReference type="CDD" id="cd11030">
    <property type="entry name" value="CYP105-like"/>
    <property type="match status" value="1"/>
</dbReference>
<dbReference type="PANTHER" id="PTHR46696">
    <property type="entry name" value="P450, PUTATIVE (EUROFUNG)-RELATED"/>
    <property type="match status" value="1"/>
</dbReference>
<evidence type="ECO:0000256" key="4">
    <source>
        <dbReference type="ARBA" id="ARBA00023002"/>
    </source>
</evidence>
<evidence type="ECO:0008006" key="10">
    <source>
        <dbReference type="Google" id="ProtNLM"/>
    </source>
</evidence>
<reference evidence="8 9" key="1">
    <citation type="submission" date="2016-08" db="EMBL/GenBank/DDBJ databases">
        <title>The complete genome of Streptomyces subrutilus 10-1-1.</title>
        <authorList>
            <person name="Chen X."/>
        </authorList>
    </citation>
    <scope>NUCLEOTIDE SEQUENCE [LARGE SCALE GENOMIC DNA]</scope>
    <source>
        <strain evidence="8 9">10-1-1</strain>
    </source>
</reference>